<evidence type="ECO:0000256" key="1">
    <source>
        <dbReference type="ARBA" id="ARBA00022857"/>
    </source>
</evidence>
<dbReference type="PANTHER" id="PTHR42748:SF3">
    <property type="entry name" value="BLL4366 PROTEIN"/>
    <property type="match status" value="1"/>
</dbReference>
<proteinExistence type="predicted"/>
<keyword evidence="1" id="KW-0521">NADP</keyword>
<sequence length="253" mass="26122">MLRRHAMKIVVIGGSGLIGSKLVSRLKQQGHEVIAASPKTGVNAVTGEGLAAALAGADVVVDVANAPSWEPAAVLEFFQRSSQNLAATEAAAAVKHHVALSIVGTDRSPDIAYFRAKLAQETIVKASPVPYSIVRATQFFEFLGAIGEAGAIDGKIVVPSASFQPIASDDVVASLAEVATGRPLNGTIDIAGPEKAPFNEFVARRLKASGDSRPVVGDAKAGYYGAPIEDTSLVPLGEARLGKTSLAKWLATA</sequence>
<dbReference type="AlphaFoldDB" id="A0A837CLY8"/>
<dbReference type="Gene3D" id="3.40.50.720">
    <property type="entry name" value="NAD(P)-binding Rossmann-like Domain"/>
    <property type="match status" value="1"/>
</dbReference>
<evidence type="ECO:0000313" key="4">
    <source>
        <dbReference type="Proteomes" id="UP000024900"/>
    </source>
</evidence>
<reference evidence="3 4" key="1">
    <citation type="journal article" date="2014" name="BMC Genomics">
        <title>Comparative genomics of Bradyrhizobium japonicum CPAC 15 and Bradyrhizobium diazoefficiens CPAC 7: elite model strains for understanding symbiotic performance with soybean.</title>
        <authorList>
            <person name="Siqueira A.F."/>
            <person name="Ormeno-Orrillo E."/>
            <person name="Souza R.C."/>
            <person name="Rodrigues E.P."/>
            <person name="Almeida L.G."/>
            <person name="Barcellos F.G."/>
            <person name="Batista J.S."/>
            <person name="Nakatami A.S."/>
            <person name="Martinez-Romero E."/>
            <person name="Vasconcelos A.T."/>
            <person name="Hungria M."/>
        </authorList>
    </citation>
    <scope>NUCLEOTIDE SEQUENCE [LARGE SCALE GENOMIC DNA]</scope>
    <source>
        <strain evidence="3 4">SEMIA 5080</strain>
    </source>
</reference>
<dbReference type="InterPro" id="IPR036291">
    <property type="entry name" value="NAD(P)-bd_dom_sf"/>
</dbReference>
<dbReference type="InterPro" id="IPR016040">
    <property type="entry name" value="NAD(P)-bd_dom"/>
</dbReference>
<gene>
    <name evidence="3" type="ORF">BJA5080_04334</name>
</gene>
<organism evidence="3 4">
    <name type="scientific">Bradyrhizobium diazoefficiens SEMIA 5080</name>
    <dbReference type="NCBI Taxonomy" id="754504"/>
    <lineage>
        <taxon>Bacteria</taxon>
        <taxon>Pseudomonadati</taxon>
        <taxon>Pseudomonadota</taxon>
        <taxon>Alphaproteobacteria</taxon>
        <taxon>Hyphomicrobiales</taxon>
        <taxon>Nitrobacteraceae</taxon>
        <taxon>Bradyrhizobium</taxon>
    </lineage>
</organism>
<accession>A0A837CLY8</accession>
<name>A0A837CLY8_9BRAD</name>
<dbReference type="PANTHER" id="PTHR42748">
    <property type="entry name" value="NITROGEN METABOLITE REPRESSION PROTEIN NMRA FAMILY MEMBER"/>
    <property type="match status" value="1"/>
</dbReference>
<protein>
    <recommendedName>
        <fullName evidence="2">NAD(P)-binding domain-containing protein</fullName>
    </recommendedName>
</protein>
<evidence type="ECO:0000313" key="3">
    <source>
        <dbReference type="EMBL" id="KGJ69901.1"/>
    </source>
</evidence>
<dbReference type="Proteomes" id="UP000024900">
    <property type="component" value="Unassembled WGS sequence"/>
</dbReference>
<feature type="domain" description="NAD(P)-binding" evidence="2">
    <location>
        <begin position="13"/>
        <end position="139"/>
    </location>
</feature>
<dbReference type="SUPFAM" id="SSF51735">
    <property type="entry name" value="NAD(P)-binding Rossmann-fold domains"/>
    <property type="match status" value="1"/>
</dbReference>
<evidence type="ECO:0000259" key="2">
    <source>
        <dbReference type="Pfam" id="PF13460"/>
    </source>
</evidence>
<dbReference type="Pfam" id="PF13460">
    <property type="entry name" value="NAD_binding_10"/>
    <property type="match status" value="1"/>
</dbReference>
<comment type="caution">
    <text evidence="3">The sequence shown here is derived from an EMBL/GenBank/DDBJ whole genome shotgun (WGS) entry which is preliminary data.</text>
</comment>
<dbReference type="InterPro" id="IPR051164">
    <property type="entry name" value="NmrA-like_oxidored"/>
</dbReference>
<dbReference type="EMBL" id="ADOU02000004">
    <property type="protein sequence ID" value="KGJ69901.1"/>
    <property type="molecule type" value="Genomic_DNA"/>
</dbReference>